<dbReference type="OrthoDB" id="1658288at2759"/>
<evidence type="ECO:0000256" key="1">
    <source>
        <dbReference type="ARBA" id="ARBA00023098"/>
    </source>
</evidence>
<dbReference type="PROSITE" id="PS51635">
    <property type="entry name" value="PNPLA"/>
    <property type="match status" value="1"/>
</dbReference>
<evidence type="ECO:0000313" key="6">
    <source>
        <dbReference type="Proteomes" id="UP000789595"/>
    </source>
</evidence>
<dbReference type="Proteomes" id="UP000789595">
    <property type="component" value="Unassembled WGS sequence"/>
</dbReference>
<keyword evidence="2" id="KW-0378">Hydrolase</keyword>
<evidence type="ECO:0000259" key="4">
    <source>
        <dbReference type="PROSITE" id="PS51635"/>
    </source>
</evidence>
<feature type="short sequence motif" description="GXGXXG" evidence="2">
    <location>
        <begin position="37"/>
        <end position="42"/>
    </location>
</feature>
<reference evidence="5" key="1">
    <citation type="submission" date="2021-11" db="EMBL/GenBank/DDBJ databases">
        <authorList>
            <consortium name="Genoscope - CEA"/>
            <person name="William W."/>
        </authorList>
    </citation>
    <scope>NUCLEOTIDE SEQUENCE</scope>
</reference>
<keyword evidence="1 2" id="KW-0443">Lipid metabolism</keyword>
<dbReference type="InterPro" id="IPR047156">
    <property type="entry name" value="Teg/CotR/CapV-like"/>
</dbReference>
<keyword evidence="6" id="KW-1185">Reference proteome</keyword>
<keyword evidence="2" id="KW-0442">Lipid degradation</keyword>
<dbReference type="PANTHER" id="PTHR24138:SF10">
    <property type="entry name" value="PHOSPHOLIPASE A2"/>
    <property type="match status" value="1"/>
</dbReference>
<dbReference type="GO" id="GO:0016787">
    <property type="term" value="F:hydrolase activity"/>
    <property type="evidence" value="ECO:0007669"/>
    <property type="project" value="UniProtKB-UniRule"/>
</dbReference>
<gene>
    <name evidence="5" type="ORF">PECAL_1P12420</name>
</gene>
<feature type="domain" description="PNPLA" evidence="4">
    <location>
        <begin position="33"/>
        <end position="227"/>
    </location>
</feature>
<evidence type="ECO:0000256" key="3">
    <source>
        <dbReference type="SAM" id="MobiDB-lite"/>
    </source>
</evidence>
<organism evidence="5 6">
    <name type="scientific">Pelagomonas calceolata</name>
    <dbReference type="NCBI Taxonomy" id="35677"/>
    <lineage>
        <taxon>Eukaryota</taxon>
        <taxon>Sar</taxon>
        <taxon>Stramenopiles</taxon>
        <taxon>Ochrophyta</taxon>
        <taxon>Pelagophyceae</taxon>
        <taxon>Pelagomonadales</taxon>
        <taxon>Pelagomonadaceae</taxon>
        <taxon>Pelagomonas</taxon>
    </lineage>
</organism>
<dbReference type="InterPro" id="IPR016035">
    <property type="entry name" value="Acyl_Trfase/lysoPLipase"/>
</dbReference>
<feature type="short sequence motif" description="GXSXG" evidence="2">
    <location>
        <begin position="68"/>
        <end position="72"/>
    </location>
</feature>
<dbReference type="PANTHER" id="PTHR24138">
    <property type="entry name" value="INTRACELLLAR PHOSPHOLIPASE A FAMILY"/>
    <property type="match status" value="1"/>
</dbReference>
<protein>
    <recommendedName>
        <fullName evidence="4">PNPLA domain-containing protein</fullName>
    </recommendedName>
</protein>
<evidence type="ECO:0000256" key="2">
    <source>
        <dbReference type="PROSITE-ProRule" id="PRU01161"/>
    </source>
</evidence>
<feature type="short sequence motif" description="DGA/G" evidence="2">
    <location>
        <begin position="214"/>
        <end position="216"/>
    </location>
</feature>
<dbReference type="EMBL" id="CAKKNE010000001">
    <property type="protein sequence ID" value="CAH0364857.1"/>
    <property type="molecule type" value="Genomic_DNA"/>
</dbReference>
<name>A0A8J2S4W8_9STRA</name>
<dbReference type="GO" id="GO:0016042">
    <property type="term" value="P:lipid catabolic process"/>
    <property type="evidence" value="ECO:0007669"/>
    <property type="project" value="UniProtKB-UniRule"/>
</dbReference>
<dbReference type="InterPro" id="IPR002641">
    <property type="entry name" value="PNPLA_dom"/>
</dbReference>
<sequence>MQALRHARRLRHAVNAIRHSSQQRQPKKPFVILSLDGGGCRGYMSIRLLERVSNEAPGFLDRVDLFAGTSTGSILAAFLAGGASPAEAASYYEQYVPAIFGRPRNLVRRAWDAKFSNKPLKDALRTYFGDATVAQLPKHFLAPALRVDGEASSTTSAEVWRLSQSREGGWRPAVFSNLPAVRGARPDVELKISDALLRSSAAPTILPLYQNYGDGGIWANNPTMLAVAKAKLHLGLDPSDVRVLSVGAGSWARRVVEPTAKEKDLDLGLADWAPHLLEMVIDASGMTTDMEASFLLRENYTRLSPLIPQGVSLALDDPSTLQRQLEYARNTDIDKAVEFAQRIVAEPSSILELPDEPLGDSVHDLKEVDRLKLVDRAWADAAAKWQQENKSTDDFGSRKRRSLENWRRTREG</sequence>
<comment type="caution">
    <text evidence="5">The sequence shown here is derived from an EMBL/GenBank/DDBJ whole genome shotgun (WGS) entry which is preliminary data.</text>
</comment>
<proteinExistence type="predicted"/>
<dbReference type="AlphaFoldDB" id="A0A8J2S4W8"/>
<feature type="active site" description="Proton acceptor" evidence="2">
    <location>
        <position position="214"/>
    </location>
</feature>
<feature type="compositionally biased region" description="Basic and acidic residues" evidence="3">
    <location>
        <begin position="390"/>
        <end position="412"/>
    </location>
</feature>
<evidence type="ECO:0000313" key="5">
    <source>
        <dbReference type="EMBL" id="CAH0364857.1"/>
    </source>
</evidence>
<dbReference type="SUPFAM" id="SSF52151">
    <property type="entry name" value="FabD/lysophospholipase-like"/>
    <property type="match status" value="1"/>
</dbReference>
<dbReference type="Gene3D" id="3.40.1090.10">
    <property type="entry name" value="Cytosolic phospholipase A2 catalytic domain"/>
    <property type="match status" value="1"/>
</dbReference>
<feature type="active site" description="Nucleophile" evidence="2">
    <location>
        <position position="70"/>
    </location>
</feature>
<feature type="region of interest" description="Disordered" evidence="3">
    <location>
        <begin position="385"/>
        <end position="412"/>
    </location>
</feature>
<dbReference type="Pfam" id="PF01734">
    <property type="entry name" value="Patatin"/>
    <property type="match status" value="1"/>
</dbReference>
<accession>A0A8J2S4W8</accession>